<sequence length="263" mass="29789">MAAFEHEYLNYSLAPILHRAINHHQAGFFPGRFIAEHGLVLQLVLEQAQLSNHQGAGLLLDQEKSYDCAHPLYLEKTMLALGFPSRLSLNNVDCDRAILSLLCSSTWLWNLSSSIDQDDSLQGFSFSAEHFGPLYRPSPPLKFLAYADDVCIFLASPDDLTRIHQRMQVTLPFVFGTSLCVYPPLLLKPLQQAYTSVSNAHFNDHKTEAFALNSRPQYAWIDNLKDYNITTYHHHGSPTGFRYLGFPMCFVVFTTSKKDMKQG</sequence>
<dbReference type="AlphaFoldDB" id="A0A163KDC9"/>
<accession>A0A163KDC9</accession>
<keyword evidence="2" id="KW-1185">Reference proteome</keyword>
<proteinExistence type="predicted"/>
<name>A0A163KDC9_ABSGL</name>
<evidence type="ECO:0000313" key="2">
    <source>
        <dbReference type="Proteomes" id="UP000078561"/>
    </source>
</evidence>
<reference evidence="1" key="1">
    <citation type="submission" date="2016-04" db="EMBL/GenBank/DDBJ databases">
        <authorList>
            <person name="Evans L.H."/>
            <person name="Alamgir A."/>
            <person name="Owens N."/>
            <person name="Weber N.D."/>
            <person name="Virtaneva K."/>
            <person name="Barbian K."/>
            <person name="Babar A."/>
            <person name="Rosenke K."/>
        </authorList>
    </citation>
    <scope>NUCLEOTIDE SEQUENCE [LARGE SCALE GENOMIC DNA]</scope>
    <source>
        <strain evidence="1">CBS 101.48</strain>
    </source>
</reference>
<dbReference type="InParanoid" id="A0A163KDC9"/>
<dbReference type="OrthoDB" id="2287349at2759"/>
<evidence type="ECO:0000313" key="1">
    <source>
        <dbReference type="EMBL" id="SAM06283.1"/>
    </source>
</evidence>
<dbReference type="STRING" id="4829.A0A163KDC9"/>
<organism evidence="1">
    <name type="scientific">Absidia glauca</name>
    <name type="common">Pin mould</name>
    <dbReference type="NCBI Taxonomy" id="4829"/>
    <lineage>
        <taxon>Eukaryota</taxon>
        <taxon>Fungi</taxon>
        <taxon>Fungi incertae sedis</taxon>
        <taxon>Mucoromycota</taxon>
        <taxon>Mucoromycotina</taxon>
        <taxon>Mucoromycetes</taxon>
        <taxon>Mucorales</taxon>
        <taxon>Cunninghamellaceae</taxon>
        <taxon>Absidia</taxon>
    </lineage>
</organism>
<protein>
    <recommendedName>
        <fullName evidence="3">Reverse transcriptase domain-containing protein</fullName>
    </recommendedName>
</protein>
<gene>
    <name evidence="1" type="primary">ABSGL_12171.1 scaffold 12710</name>
</gene>
<evidence type="ECO:0008006" key="3">
    <source>
        <dbReference type="Google" id="ProtNLM"/>
    </source>
</evidence>
<dbReference type="Proteomes" id="UP000078561">
    <property type="component" value="Unassembled WGS sequence"/>
</dbReference>
<dbReference type="EMBL" id="LT554579">
    <property type="protein sequence ID" value="SAM06283.1"/>
    <property type="molecule type" value="Genomic_DNA"/>
</dbReference>